<dbReference type="Pfam" id="PF00196">
    <property type="entry name" value="GerE"/>
    <property type="match status" value="1"/>
</dbReference>
<dbReference type="Gene3D" id="3.30.450.40">
    <property type="match status" value="1"/>
</dbReference>
<reference evidence="6" key="1">
    <citation type="submission" date="2023-07" db="EMBL/GenBank/DDBJ databases">
        <title>Conexibacter stalactiti sp. nov., isolated from stalactites in a lava cave and emended description of the genus Conexibacter.</title>
        <authorList>
            <person name="Lee S.D."/>
        </authorList>
    </citation>
    <scope>NUCLEOTIDE SEQUENCE [LARGE SCALE GENOMIC DNA]</scope>
    <source>
        <strain evidence="6">KCTC 39840</strain>
    </source>
</reference>
<evidence type="ECO:0000313" key="5">
    <source>
        <dbReference type="EMBL" id="MDW5598125.1"/>
    </source>
</evidence>
<feature type="domain" description="HTH luxR-type" evidence="4">
    <location>
        <begin position="313"/>
        <end position="378"/>
    </location>
</feature>
<dbReference type="PANTHER" id="PTHR44688">
    <property type="entry name" value="DNA-BINDING TRANSCRIPTIONAL ACTIVATOR DEVR_DOSR"/>
    <property type="match status" value="1"/>
</dbReference>
<dbReference type="CDD" id="cd06170">
    <property type="entry name" value="LuxR_C_like"/>
    <property type="match status" value="1"/>
</dbReference>
<evidence type="ECO:0000313" key="6">
    <source>
        <dbReference type="Proteomes" id="UP001284601"/>
    </source>
</evidence>
<dbReference type="InterPro" id="IPR029016">
    <property type="entry name" value="GAF-like_dom_sf"/>
</dbReference>
<evidence type="ECO:0000256" key="3">
    <source>
        <dbReference type="ARBA" id="ARBA00023163"/>
    </source>
</evidence>
<evidence type="ECO:0000259" key="4">
    <source>
        <dbReference type="PROSITE" id="PS50043"/>
    </source>
</evidence>
<dbReference type="RefSeq" id="WP_318600593.1">
    <property type="nucleotide sequence ID" value="NZ_JAWSTH010000120.1"/>
</dbReference>
<dbReference type="Proteomes" id="UP001284601">
    <property type="component" value="Unassembled WGS sequence"/>
</dbReference>
<comment type="caution">
    <text evidence="5">The sequence shown here is derived from an EMBL/GenBank/DDBJ whole genome shotgun (WGS) entry which is preliminary data.</text>
</comment>
<dbReference type="EMBL" id="JAWSTH010000120">
    <property type="protein sequence ID" value="MDW5598125.1"/>
    <property type="molecule type" value="Genomic_DNA"/>
</dbReference>
<protein>
    <submittedName>
        <fullName evidence="5">Helix-turn-helix transcriptional regulator</fullName>
    </submittedName>
</protein>
<keyword evidence="1" id="KW-0805">Transcription regulation</keyword>
<dbReference type="Gene3D" id="1.10.10.10">
    <property type="entry name" value="Winged helix-like DNA-binding domain superfamily/Winged helix DNA-binding domain"/>
    <property type="match status" value="1"/>
</dbReference>
<evidence type="ECO:0000256" key="2">
    <source>
        <dbReference type="ARBA" id="ARBA00023125"/>
    </source>
</evidence>
<name>A0ABU4HY21_9ACTN</name>
<sequence>MATTRETETTALPPSAVHADASAARLVGFARALAAADGFPALERVFHAEAAALVPLPMRAIYLIDAATGTPERISAANVSDSFLTRYERMGRGADPVLERALEAGEPAYNLALMSLDQWRGCDTYRAAARLHRMVNVVQAPIVAGGERLGTLNFADHDEGRRLGEQELRQIALVAAVVGLAAAALRVRERATARAAQLRGALDLSPSALAIVDPEAAEPLANRAAVALLARIEDGEALLYDLVSRPAGARAGWTSALPVRLLDGSAAEQRAGAVAELRADVRALGDGALVAALSLRVSAGGGGAAQPGAAPVPLAAWSLLTPREREVAQLVVEGLSDREIAARLVLSPHTVRQHLKRIYGRLGVGSRVQLVRLALGASPI</sequence>
<keyword evidence="3" id="KW-0804">Transcription</keyword>
<gene>
    <name evidence="5" type="ORF">R7226_27460</name>
</gene>
<dbReference type="InterPro" id="IPR000792">
    <property type="entry name" value="Tscrpt_reg_LuxR_C"/>
</dbReference>
<dbReference type="InterPro" id="IPR036388">
    <property type="entry name" value="WH-like_DNA-bd_sf"/>
</dbReference>
<accession>A0ABU4HY21</accession>
<dbReference type="InterPro" id="IPR016032">
    <property type="entry name" value="Sig_transdc_resp-reg_C-effctor"/>
</dbReference>
<proteinExistence type="predicted"/>
<evidence type="ECO:0000256" key="1">
    <source>
        <dbReference type="ARBA" id="ARBA00023015"/>
    </source>
</evidence>
<dbReference type="PRINTS" id="PR00038">
    <property type="entry name" value="HTHLUXR"/>
</dbReference>
<dbReference type="PANTHER" id="PTHR44688:SF16">
    <property type="entry name" value="DNA-BINDING TRANSCRIPTIONAL ACTIVATOR DEVR_DOSR"/>
    <property type="match status" value="1"/>
</dbReference>
<dbReference type="SUPFAM" id="SSF55781">
    <property type="entry name" value="GAF domain-like"/>
    <property type="match status" value="1"/>
</dbReference>
<keyword evidence="2" id="KW-0238">DNA-binding</keyword>
<dbReference type="PROSITE" id="PS50043">
    <property type="entry name" value="HTH_LUXR_2"/>
    <property type="match status" value="1"/>
</dbReference>
<keyword evidence="6" id="KW-1185">Reference proteome</keyword>
<organism evidence="5 6">
    <name type="scientific">Conexibacter stalactiti</name>
    <dbReference type="NCBI Taxonomy" id="1940611"/>
    <lineage>
        <taxon>Bacteria</taxon>
        <taxon>Bacillati</taxon>
        <taxon>Actinomycetota</taxon>
        <taxon>Thermoleophilia</taxon>
        <taxon>Solirubrobacterales</taxon>
        <taxon>Conexibacteraceae</taxon>
        <taxon>Conexibacter</taxon>
    </lineage>
</organism>
<dbReference type="SUPFAM" id="SSF46894">
    <property type="entry name" value="C-terminal effector domain of the bipartite response regulators"/>
    <property type="match status" value="1"/>
</dbReference>
<dbReference type="SMART" id="SM00421">
    <property type="entry name" value="HTH_LUXR"/>
    <property type="match status" value="1"/>
</dbReference>